<gene>
    <name evidence="4" type="ORF">Tci_054604</name>
</gene>
<proteinExistence type="predicted"/>
<dbReference type="CDD" id="cd09272">
    <property type="entry name" value="RNase_HI_RT_Ty1"/>
    <property type="match status" value="1"/>
</dbReference>
<dbReference type="PANTHER" id="PTHR11439:SF495">
    <property type="entry name" value="REVERSE TRANSCRIPTASE, RNA-DEPENDENT DNA POLYMERASE-RELATED"/>
    <property type="match status" value="1"/>
</dbReference>
<dbReference type="PANTHER" id="PTHR11439">
    <property type="entry name" value="GAG-POL-RELATED RETROTRANSPOSON"/>
    <property type="match status" value="1"/>
</dbReference>
<dbReference type="EMBL" id="BKCJ010008516">
    <property type="protein sequence ID" value="GEU82626.1"/>
    <property type="molecule type" value="Genomic_DNA"/>
</dbReference>
<protein>
    <recommendedName>
        <fullName evidence="3">Retroviral polymerase SH3-like domain-containing protein</fullName>
    </recommendedName>
</protein>
<evidence type="ECO:0000259" key="3">
    <source>
        <dbReference type="Pfam" id="PF25597"/>
    </source>
</evidence>
<evidence type="ECO:0000313" key="4">
    <source>
        <dbReference type="EMBL" id="GEU82626.1"/>
    </source>
</evidence>
<feature type="domain" description="Retroviral polymerase SH3-like" evidence="3">
    <location>
        <begin position="493"/>
        <end position="549"/>
    </location>
</feature>
<feature type="compositionally biased region" description="Basic and acidic residues" evidence="2">
    <location>
        <begin position="585"/>
        <end position="600"/>
    </location>
</feature>
<dbReference type="AlphaFoldDB" id="A0A6L2N8T7"/>
<evidence type="ECO:0000256" key="2">
    <source>
        <dbReference type="SAM" id="MobiDB-lite"/>
    </source>
</evidence>
<evidence type="ECO:0000256" key="1">
    <source>
        <dbReference type="SAM" id="Coils"/>
    </source>
</evidence>
<dbReference type="Pfam" id="PF25597">
    <property type="entry name" value="SH3_retrovirus"/>
    <property type="match status" value="1"/>
</dbReference>
<feature type="region of interest" description="Disordered" evidence="2">
    <location>
        <begin position="573"/>
        <end position="619"/>
    </location>
</feature>
<name>A0A6L2N8T7_TANCI</name>
<organism evidence="4">
    <name type="scientific">Tanacetum cinerariifolium</name>
    <name type="common">Dalmatian daisy</name>
    <name type="synonym">Chrysanthemum cinerariifolium</name>
    <dbReference type="NCBI Taxonomy" id="118510"/>
    <lineage>
        <taxon>Eukaryota</taxon>
        <taxon>Viridiplantae</taxon>
        <taxon>Streptophyta</taxon>
        <taxon>Embryophyta</taxon>
        <taxon>Tracheophyta</taxon>
        <taxon>Spermatophyta</taxon>
        <taxon>Magnoliopsida</taxon>
        <taxon>eudicotyledons</taxon>
        <taxon>Gunneridae</taxon>
        <taxon>Pentapetalae</taxon>
        <taxon>asterids</taxon>
        <taxon>campanulids</taxon>
        <taxon>Asterales</taxon>
        <taxon>Asteraceae</taxon>
        <taxon>Asteroideae</taxon>
        <taxon>Anthemideae</taxon>
        <taxon>Anthemidinae</taxon>
        <taxon>Tanacetum</taxon>
    </lineage>
</organism>
<feature type="coiled-coil region" evidence="1">
    <location>
        <begin position="243"/>
        <end position="312"/>
    </location>
</feature>
<keyword evidence="1" id="KW-0175">Coiled coil</keyword>
<accession>A0A6L2N8T7</accession>
<sequence length="918" mass="105513">MRMKQYLSFTDHTLWEVIINGNSVIPVASSSAGVEGHIPPKTTEQKLARKTELKAKSTLMLAIPDEHILKFHACKDAKSLWEAIKNRFVGNKESKKMQKTILKQYYENFAASRSKELDKTYDSTNEAVNTAHDVPTATSQGQASSLTYDDDVSMFTMRVKIFIKKTGRNLNFYGKETIGFDKTKVEYYNFHKRGYFLRECTAPKNQGNRNRDNTRRVILVETPTNALIVTDGMGYDWSYQLGLESLEARIVVHQKNKTVYEEDIVFLKYDVKVRDNSITELKNLLDEALKEKDGLKLKLENFEESSKNLTKLINSQMSAKDKTGLGVNESEEDNNQVNNKYKAGEWYHPVPPLYTGNFMPPKPNLFFARPLTEHNTSSYAKINFVKSDENTRKSVIEQHTYRKAKNLRNNQSSRVDKRNSNRMMTRKLVVSTAEGKREKVIKSSTCWVWKPIGNVINHISKDRGSYMLKRFNYVDLQGRLKPPNLDFIRPVGCPVTIFNTLDHLGKFKRKADEGFLVRYFVNSKTFRVFNTKTRKVEENLHIKFLENKSNVAGSGPEWLFDIDSLTKSMNYEPVTAGNQTNNNADGKDIDEVPGKGDEGVSKGSGIDDQERTDNSTLNYNTFRPSINITNANINTYSLNTASHIPNYLSMPSLEETGIFNDACDDREVGAKADINNLELSTVVIQALADPSWVEAMQEELLQFRLQKMMYKRFYMSFMRELTFFLGLQVKQKDNGIFINQDKYVADILKQFDFATVKIASTLTEPNKALIKDAEAEDRIFRYLKGQPKLGLWYPRDSPFDLKAFPNSNYARVSLDRKSTIGGCQFLGKRLISWQCKMQTIVANSTTEVEYVATANCYGQVLWIQNQMLDYGLNFMNTKIYIYNESTICIVKNPVFYSKTKHIEIRHYFIRDSYEKKLI</sequence>
<dbReference type="Pfam" id="PF14223">
    <property type="entry name" value="Retrotran_gag_2"/>
    <property type="match status" value="1"/>
</dbReference>
<dbReference type="InterPro" id="IPR057670">
    <property type="entry name" value="SH3_retrovirus"/>
</dbReference>
<comment type="caution">
    <text evidence="4">The sequence shown here is derived from an EMBL/GenBank/DDBJ whole genome shotgun (WGS) entry which is preliminary data.</text>
</comment>
<reference evidence="4" key="1">
    <citation type="journal article" date="2019" name="Sci. Rep.">
        <title>Draft genome of Tanacetum cinerariifolium, the natural source of mosquito coil.</title>
        <authorList>
            <person name="Yamashiro T."/>
            <person name="Shiraishi A."/>
            <person name="Satake H."/>
            <person name="Nakayama K."/>
        </authorList>
    </citation>
    <scope>NUCLEOTIDE SEQUENCE</scope>
</reference>